<dbReference type="EMBL" id="ASRX01000002">
    <property type="protein sequence ID" value="EYF08768.1"/>
    <property type="molecule type" value="Genomic_DNA"/>
</dbReference>
<evidence type="ECO:0000313" key="2">
    <source>
        <dbReference type="Proteomes" id="UP000019678"/>
    </source>
</evidence>
<gene>
    <name evidence="1" type="ORF">CAP_2629</name>
</gene>
<accession>A0A017THK8</accession>
<organism evidence="1 2">
    <name type="scientific">Chondromyces apiculatus DSM 436</name>
    <dbReference type="NCBI Taxonomy" id="1192034"/>
    <lineage>
        <taxon>Bacteria</taxon>
        <taxon>Pseudomonadati</taxon>
        <taxon>Myxococcota</taxon>
        <taxon>Polyangia</taxon>
        <taxon>Polyangiales</taxon>
        <taxon>Polyangiaceae</taxon>
        <taxon>Chondromyces</taxon>
    </lineage>
</organism>
<dbReference type="OrthoDB" id="9852924at2"/>
<proteinExistence type="predicted"/>
<comment type="caution">
    <text evidence="1">The sequence shown here is derived from an EMBL/GenBank/DDBJ whole genome shotgun (WGS) entry which is preliminary data.</text>
</comment>
<dbReference type="Proteomes" id="UP000019678">
    <property type="component" value="Unassembled WGS sequence"/>
</dbReference>
<reference evidence="1 2" key="1">
    <citation type="submission" date="2013-05" db="EMBL/GenBank/DDBJ databases">
        <title>Genome assembly of Chondromyces apiculatus DSM 436.</title>
        <authorList>
            <person name="Sharma G."/>
            <person name="Khatri I."/>
            <person name="Kaur C."/>
            <person name="Mayilraj S."/>
            <person name="Subramanian S."/>
        </authorList>
    </citation>
    <scope>NUCLEOTIDE SEQUENCE [LARGE SCALE GENOMIC DNA]</scope>
    <source>
        <strain evidence="1 2">DSM 436</strain>
    </source>
</reference>
<keyword evidence="2" id="KW-1185">Reference proteome</keyword>
<dbReference type="RefSeq" id="WP_156040377.1">
    <property type="nucleotide sequence ID" value="NZ_ASRX01000002.1"/>
</dbReference>
<protein>
    <submittedName>
        <fullName evidence="1">Uncharacterized protein</fullName>
    </submittedName>
</protein>
<sequence>MPDTDLFYLPGSRARGWTLVAGCVLAGWLAPGVAAADVLPPLTPECPQGSVARKDHTGTYCEPTTCDPDQGCGKEQSCRRVAMCVETERYHPLRAGAGEQLRRIARGPCEADGSCTRPAVCESTPRCVPGASATGWRSKVGCAVAPVGAVDADGCGGLALGGVLALMAAARKRRRQQDAGM</sequence>
<dbReference type="AlphaFoldDB" id="A0A017THK8"/>
<dbReference type="STRING" id="1192034.CAP_2629"/>
<evidence type="ECO:0000313" key="1">
    <source>
        <dbReference type="EMBL" id="EYF08768.1"/>
    </source>
</evidence>
<name>A0A017THK8_9BACT</name>